<evidence type="ECO:0008006" key="3">
    <source>
        <dbReference type="Google" id="ProtNLM"/>
    </source>
</evidence>
<name>A0A1M4V6C9_9SPHI</name>
<dbReference type="Proteomes" id="UP000184287">
    <property type="component" value="Unassembled WGS sequence"/>
</dbReference>
<proteinExistence type="predicted"/>
<dbReference type="STRING" id="288992.SAMN04488522_101792"/>
<dbReference type="InterPro" id="IPR025365">
    <property type="entry name" value="DUF4269"/>
</dbReference>
<evidence type="ECO:0000313" key="1">
    <source>
        <dbReference type="EMBL" id="SHE64460.1"/>
    </source>
</evidence>
<dbReference type="RefSeq" id="WP_073227653.1">
    <property type="nucleotide sequence ID" value="NZ_FQUQ01000001.1"/>
</dbReference>
<accession>A0A1M4V6C9</accession>
<organism evidence="1 2">
    <name type="scientific">Pedobacter caeni</name>
    <dbReference type="NCBI Taxonomy" id="288992"/>
    <lineage>
        <taxon>Bacteria</taxon>
        <taxon>Pseudomonadati</taxon>
        <taxon>Bacteroidota</taxon>
        <taxon>Sphingobacteriia</taxon>
        <taxon>Sphingobacteriales</taxon>
        <taxon>Sphingobacteriaceae</taxon>
        <taxon>Pedobacter</taxon>
    </lineage>
</organism>
<evidence type="ECO:0000313" key="2">
    <source>
        <dbReference type="Proteomes" id="UP000184287"/>
    </source>
</evidence>
<protein>
    <recommendedName>
        <fullName evidence="3">DUF4269 domain-containing protein</fullName>
    </recommendedName>
</protein>
<dbReference type="AlphaFoldDB" id="A0A1M4V6C9"/>
<gene>
    <name evidence="1" type="ORF">SAMN04488522_101792</name>
</gene>
<dbReference type="OrthoDB" id="6402248at2"/>
<sequence length="175" mass="19817">MIKKFDTIAHLASGTLKQQDAYHTLETHKVLEKLNSFDPILAGTVPIDIAIADSDLDVICCYDDPQHFRNQLHHHFSGYPGFALREVSLNAIPSVIANFNINNWPVEVFGQAIPSRKQNAYLHMIAEYHLLMIKGEQFKTLIVELKEQGMKTEPAFAKALCIEGDPYEELLKLKL</sequence>
<dbReference type="EMBL" id="FQUQ01000001">
    <property type="protein sequence ID" value="SHE64460.1"/>
    <property type="molecule type" value="Genomic_DNA"/>
</dbReference>
<reference evidence="2" key="1">
    <citation type="submission" date="2016-11" db="EMBL/GenBank/DDBJ databases">
        <authorList>
            <person name="Varghese N."/>
            <person name="Submissions S."/>
        </authorList>
    </citation>
    <scope>NUCLEOTIDE SEQUENCE [LARGE SCALE GENOMIC DNA]</scope>
    <source>
        <strain evidence="2">DSM 16990</strain>
    </source>
</reference>
<dbReference type="Pfam" id="PF14091">
    <property type="entry name" value="DUF4269"/>
    <property type="match status" value="1"/>
</dbReference>
<keyword evidence="2" id="KW-1185">Reference proteome</keyword>